<dbReference type="SUPFAM" id="SSF51735">
    <property type="entry name" value="NAD(P)-binding Rossmann-fold domains"/>
    <property type="match status" value="1"/>
</dbReference>
<evidence type="ECO:0000313" key="2">
    <source>
        <dbReference type="EMBL" id="KAG6011419.1"/>
    </source>
</evidence>
<dbReference type="SUPFAM" id="SSF50129">
    <property type="entry name" value="GroES-like"/>
    <property type="match status" value="1"/>
</dbReference>
<dbReference type="GO" id="GO:0016491">
    <property type="term" value="F:oxidoreductase activity"/>
    <property type="evidence" value="ECO:0007669"/>
    <property type="project" value="InterPro"/>
</dbReference>
<comment type="caution">
    <text evidence="2">The sequence shown here is derived from an EMBL/GenBank/DDBJ whole genome shotgun (WGS) entry which is preliminary data.</text>
</comment>
<dbReference type="InterPro" id="IPR036291">
    <property type="entry name" value="NAD(P)-bd_dom_sf"/>
</dbReference>
<reference evidence="2" key="1">
    <citation type="journal article" date="2020" name="bioRxiv">
        <title>Whole genome comparisons of ergot fungi reveals the divergence and evolution of species within the genus Claviceps are the result of varying mechanisms driving genome evolution and host range expansion.</title>
        <authorList>
            <person name="Wyka S.A."/>
            <person name="Mondo S.J."/>
            <person name="Liu M."/>
            <person name="Dettman J."/>
            <person name="Nalam V."/>
            <person name="Broders K.D."/>
        </authorList>
    </citation>
    <scope>NUCLEOTIDE SEQUENCE</scope>
    <source>
        <strain evidence="2">CCC 602</strain>
    </source>
</reference>
<dbReference type="Pfam" id="PF08240">
    <property type="entry name" value="ADH_N"/>
    <property type="match status" value="1"/>
</dbReference>
<dbReference type="Gene3D" id="3.90.180.10">
    <property type="entry name" value="Medium-chain alcohol dehydrogenases, catalytic domain"/>
    <property type="match status" value="1"/>
</dbReference>
<dbReference type="PANTHER" id="PTHR43482">
    <property type="entry name" value="PROTEIN AST1-RELATED"/>
    <property type="match status" value="1"/>
</dbReference>
<dbReference type="SMART" id="SM00829">
    <property type="entry name" value="PKS_ER"/>
    <property type="match status" value="1"/>
</dbReference>
<feature type="domain" description="Enoyl reductase (ER)" evidence="1">
    <location>
        <begin position="8"/>
        <end position="313"/>
    </location>
</feature>
<protein>
    <recommendedName>
        <fullName evidence="1">Enoyl reductase (ER) domain-containing protein</fullName>
    </recommendedName>
</protein>
<sequence>MKAVQILGPISRPQIVLSKDLQIPKPDADQVLVKVHAAGITADEVTWTELYKTKNRIPGHDVSGIIDTLGPLYAGPLRVGDEVFAMLKADAADGCQAEYALVSADEIAIKPPALSHSQASALPIPFLTAWQAIFEHAKLRQESKVLVTGASGAVGLVIVQIAARVLRCEVTALASAKNHARLRELGCAALLDYNTIGWEGTAKNFDAVFDTVGSETLRRVWKCVKSDGTIVTVADPPPLWALGHAKPPEWEIHPNVKPIYFVVKANGKILSNLHELMDGGAICPLPVRSFSSDEACLAWEYADKRGREGKAVIEFVRQS</sequence>
<dbReference type="AlphaFoldDB" id="A0A9P7NC08"/>
<organism evidence="2 3">
    <name type="scientific">Claviceps pusilla</name>
    <dbReference type="NCBI Taxonomy" id="123648"/>
    <lineage>
        <taxon>Eukaryota</taxon>
        <taxon>Fungi</taxon>
        <taxon>Dikarya</taxon>
        <taxon>Ascomycota</taxon>
        <taxon>Pezizomycotina</taxon>
        <taxon>Sordariomycetes</taxon>
        <taxon>Hypocreomycetidae</taxon>
        <taxon>Hypocreales</taxon>
        <taxon>Clavicipitaceae</taxon>
        <taxon>Claviceps</taxon>
    </lineage>
</organism>
<dbReference type="Gene3D" id="3.40.50.720">
    <property type="entry name" value="NAD(P)-binding Rossmann-like Domain"/>
    <property type="match status" value="1"/>
</dbReference>
<dbReference type="Pfam" id="PF13602">
    <property type="entry name" value="ADH_zinc_N_2"/>
    <property type="match status" value="1"/>
</dbReference>
<dbReference type="EMBL" id="SRPW01000882">
    <property type="protein sequence ID" value="KAG6011419.1"/>
    <property type="molecule type" value="Genomic_DNA"/>
</dbReference>
<dbReference type="InterPro" id="IPR052585">
    <property type="entry name" value="Lipid_raft_assoc_Zn_ADH"/>
</dbReference>
<dbReference type="InterPro" id="IPR020843">
    <property type="entry name" value="ER"/>
</dbReference>
<dbReference type="Proteomes" id="UP000748025">
    <property type="component" value="Unassembled WGS sequence"/>
</dbReference>
<dbReference type="PANTHER" id="PTHR43482:SF4">
    <property type="entry name" value="ALCOHOL DEHYDROGENASE, PUTATIVE (AFU_ORTHOLOGUE AFUA_7G06260)-RELATED"/>
    <property type="match status" value="1"/>
</dbReference>
<keyword evidence="3" id="KW-1185">Reference proteome</keyword>
<dbReference type="InterPro" id="IPR011032">
    <property type="entry name" value="GroES-like_sf"/>
</dbReference>
<accession>A0A9P7NC08</accession>
<name>A0A9P7NC08_9HYPO</name>
<dbReference type="OrthoDB" id="3509362at2759"/>
<gene>
    <name evidence="2" type="ORF">E4U43_008327</name>
</gene>
<dbReference type="InterPro" id="IPR013154">
    <property type="entry name" value="ADH-like_N"/>
</dbReference>
<dbReference type="CDD" id="cd05289">
    <property type="entry name" value="MDR_like_2"/>
    <property type="match status" value="1"/>
</dbReference>
<evidence type="ECO:0000259" key="1">
    <source>
        <dbReference type="SMART" id="SM00829"/>
    </source>
</evidence>
<evidence type="ECO:0000313" key="3">
    <source>
        <dbReference type="Proteomes" id="UP000748025"/>
    </source>
</evidence>
<proteinExistence type="predicted"/>